<dbReference type="InterPro" id="IPR006016">
    <property type="entry name" value="UspA"/>
</dbReference>
<comment type="caution">
    <text evidence="3">The sequence shown here is derived from an EMBL/GenBank/DDBJ whole genome shotgun (WGS) entry which is preliminary data.</text>
</comment>
<gene>
    <name evidence="3" type="ORF">JGU71_20360</name>
</gene>
<dbReference type="PANTHER" id="PTHR31964:SF113">
    <property type="entry name" value="USPA DOMAIN-CONTAINING PROTEIN"/>
    <property type="match status" value="1"/>
</dbReference>
<protein>
    <submittedName>
        <fullName evidence="3">Universal stress protein</fullName>
    </submittedName>
</protein>
<dbReference type="Proteomes" id="UP000655868">
    <property type="component" value="Unassembled WGS sequence"/>
</dbReference>
<dbReference type="Pfam" id="PF00582">
    <property type="entry name" value="Usp"/>
    <property type="match status" value="2"/>
</dbReference>
<feature type="domain" description="UspA" evidence="2">
    <location>
        <begin position="169"/>
        <end position="301"/>
    </location>
</feature>
<feature type="domain" description="UspA" evidence="2">
    <location>
        <begin position="18"/>
        <end position="156"/>
    </location>
</feature>
<evidence type="ECO:0000256" key="1">
    <source>
        <dbReference type="ARBA" id="ARBA00008791"/>
    </source>
</evidence>
<proteinExistence type="inferred from homology"/>
<sequence>MSRGRPKTSKGVDVKIDRPVVVGIDGSDVANTALRWAARYAAEHEVQLIIVNALGDPVVFGSRIGSVTTDIEPIRAASRKLLAQAKIEVATIANAGGIEVATQLTASSPASTLIDMSKDASMVVVGSRGLGAFRRGLLGSVSTALAHHAQCPVAVLHEASPDSRGSDGPIVVGVDGTPNSVPAIEIAFDEADRRDAELIAVHGWVDTSDFDFPVEDWSGAMRAEEEKLDDDLAVWRKQYPNVRLTSMVVRDRPIRNLFEQSENAQLLVLGSHGRGGFAGMMLGSTSQALLHSVECPVIIARGPS</sequence>
<dbReference type="Gene3D" id="3.40.50.620">
    <property type="entry name" value="HUPs"/>
    <property type="match status" value="2"/>
</dbReference>
<evidence type="ECO:0000313" key="3">
    <source>
        <dbReference type="EMBL" id="MBJ8341242.1"/>
    </source>
</evidence>
<organism evidence="3 4">
    <name type="scientific">Antrihabitans stalagmiti</name>
    <dbReference type="NCBI Taxonomy" id="2799499"/>
    <lineage>
        <taxon>Bacteria</taxon>
        <taxon>Bacillati</taxon>
        <taxon>Actinomycetota</taxon>
        <taxon>Actinomycetes</taxon>
        <taxon>Mycobacteriales</taxon>
        <taxon>Nocardiaceae</taxon>
        <taxon>Antrihabitans</taxon>
    </lineage>
</organism>
<evidence type="ECO:0000259" key="2">
    <source>
        <dbReference type="Pfam" id="PF00582"/>
    </source>
</evidence>
<evidence type="ECO:0000313" key="4">
    <source>
        <dbReference type="Proteomes" id="UP000655868"/>
    </source>
</evidence>
<dbReference type="PRINTS" id="PR01438">
    <property type="entry name" value="UNVRSLSTRESS"/>
</dbReference>
<dbReference type="AlphaFoldDB" id="A0A934NU45"/>
<dbReference type="PANTHER" id="PTHR31964">
    <property type="entry name" value="ADENINE NUCLEOTIDE ALPHA HYDROLASES-LIKE SUPERFAMILY PROTEIN"/>
    <property type="match status" value="1"/>
</dbReference>
<dbReference type="InterPro" id="IPR006015">
    <property type="entry name" value="Universal_stress_UspA"/>
</dbReference>
<dbReference type="EMBL" id="JAEMNV010000007">
    <property type="protein sequence ID" value="MBJ8341242.1"/>
    <property type="molecule type" value="Genomic_DNA"/>
</dbReference>
<dbReference type="SUPFAM" id="SSF52402">
    <property type="entry name" value="Adenine nucleotide alpha hydrolases-like"/>
    <property type="match status" value="2"/>
</dbReference>
<reference evidence="3" key="1">
    <citation type="submission" date="2020-12" db="EMBL/GenBank/DDBJ databases">
        <title>Antrihabitans popcorni sp. nov. and Antrihabitans auranticaus sp. nov., isolated from a larva cave.</title>
        <authorList>
            <person name="Lee S.D."/>
            <person name="Kim I.S."/>
        </authorList>
    </citation>
    <scope>NUCLEOTIDE SEQUENCE</scope>
    <source>
        <strain evidence="3">YC3-6</strain>
    </source>
</reference>
<keyword evidence="4" id="KW-1185">Reference proteome</keyword>
<name>A0A934NU45_9NOCA</name>
<comment type="similarity">
    <text evidence="1">Belongs to the universal stress protein A family.</text>
</comment>
<dbReference type="InterPro" id="IPR014729">
    <property type="entry name" value="Rossmann-like_a/b/a_fold"/>
</dbReference>
<accession>A0A934NU45</accession>